<dbReference type="InterPro" id="IPR050267">
    <property type="entry name" value="Anti-sigma-factor_SerPK"/>
</dbReference>
<dbReference type="PANTHER" id="PTHR35526:SF3">
    <property type="entry name" value="ANTI-SIGMA-F FACTOR RSBW"/>
    <property type="match status" value="1"/>
</dbReference>
<feature type="domain" description="Histidine kinase/HSP90-like ATPase" evidence="3">
    <location>
        <begin position="133"/>
        <end position="246"/>
    </location>
</feature>
<keyword evidence="1" id="KW-0418">Kinase</keyword>
<dbReference type="PANTHER" id="PTHR35526">
    <property type="entry name" value="ANTI-SIGMA-F FACTOR RSBW-RELATED"/>
    <property type="match status" value="1"/>
</dbReference>
<reference evidence="4" key="2">
    <citation type="submission" date="2020-09" db="EMBL/GenBank/DDBJ databases">
        <authorList>
            <person name="Sun Q."/>
            <person name="Ohkuma M."/>
        </authorList>
    </citation>
    <scope>NUCLEOTIDE SEQUENCE</scope>
    <source>
        <strain evidence="4">JCM 13064</strain>
    </source>
</reference>
<feature type="compositionally biased region" description="Polar residues" evidence="2">
    <location>
        <begin position="268"/>
        <end position="278"/>
    </location>
</feature>
<dbReference type="CDD" id="cd16936">
    <property type="entry name" value="HATPase_RsbW-like"/>
    <property type="match status" value="1"/>
</dbReference>
<evidence type="ECO:0000313" key="5">
    <source>
        <dbReference type="Proteomes" id="UP000645217"/>
    </source>
</evidence>
<dbReference type="Gene3D" id="3.30.565.10">
    <property type="entry name" value="Histidine kinase-like ATPase, C-terminal domain"/>
    <property type="match status" value="1"/>
</dbReference>
<evidence type="ECO:0000313" key="4">
    <source>
        <dbReference type="EMBL" id="GGL12268.1"/>
    </source>
</evidence>
<evidence type="ECO:0000259" key="3">
    <source>
        <dbReference type="Pfam" id="PF13581"/>
    </source>
</evidence>
<dbReference type="AlphaFoldDB" id="A0A917VTD4"/>
<feature type="region of interest" description="Disordered" evidence="2">
    <location>
        <begin position="88"/>
        <end position="120"/>
    </location>
</feature>
<keyword evidence="1" id="KW-0808">Transferase</keyword>
<reference evidence="4" key="1">
    <citation type="journal article" date="2014" name="Int. J. Syst. Evol. Microbiol.">
        <title>Complete genome sequence of Corynebacterium casei LMG S-19264T (=DSM 44701T), isolated from a smear-ripened cheese.</title>
        <authorList>
            <consortium name="US DOE Joint Genome Institute (JGI-PGF)"/>
            <person name="Walter F."/>
            <person name="Albersmeier A."/>
            <person name="Kalinowski J."/>
            <person name="Ruckert C."/>
        </authorList>
    </citation>
    <scope>NUCLEOTIDE SEQUENCE</scope>
    <source>
        <strain evidence="4">JCM 13064</strain>
    </source>
</reference>
<feature type="region of interest" description="Disordered" evidence="2">
    <location>
        <begin position="253"/>
        <end position="278"/>
    </location>
</feature>
<protein>
    <recommendedName>
        <fullName evidence="3">Histidine kinase/HSP90-like ATPase domain-containing protein</fullName>
    </recommendedName>
</protein>
<dbReference type="Pfam" id="PF13581">
    <property type="entry name" value="HATPase_c_2"/>
    <property type="match status" value="1"/>
</dbReference>
<comment type="caution">
    <text evidence="4">The sequence shown here is derived from an EMBL/GenBank/DDBJ whole genome shotgun (WGS) entry which is preliminary data.</text>
</comment>
<keyword evidence="5" id="KW-1185">Reference proteome</keyword>
<organism evidence="4 5">
    <name type="scientific">Sphaerisporangium melleum</name>
    <dbReference type="NCBI Taxonomy" id="321316"/>
    <lineage>
        <taxon>Bacteria</taxon>
        <taxon>Bacillati</taxon>
        <taxon>Actinomycetota</taxon>
        <taxon>Actinomycetes</taxon>
        <taxon>Streptosporangiales</taxon>
        <taxon>Streptosporangiaceae</taxon>
        <taxon>Sphaerisporangium</taxon>
    </lineage>
</organism>
<evidence type="ECO:0000256" key="2">
    <source>
        <dbReference type="SAM" id="MobiDB-lite"/>
    </source>
</evidence>
<dbReference type="InterPro" id="IPR036890">
    <property type="entry name" value="HATPase_C_sf"/>
</dbReference>
<sequence length="278" mass="30131">MKTARHHGRHRRGESITPYVPGDWDPAAKAAAQQLDQLEPSWTIWYGAGTRRFYAAAIWTTPEPLAVHARTTRELRQLMREAELAMPVSPLPTRSPSGRLVPRPRRPITPSPRQGAQMAETPHGLRTVCWDVPHDPAVLSKVRGMVHEALTIWNLTGIADDVVLTVGELLGNAVTHGAPPVRLSLWAGTGEFCVRVTDHGPGRPRQLDLAADAVHGRGLAIVAALADDYGVTPTPDGTGKTVWARWRFPSQNATPTAAIALPPPPQAESTPESSPGRH</sequence>
<name>A0A917VTD4_9ACTN</name>
<proteinExistence type="predicted"/>
<dbReference type="SUPFAM" id="SSF55874">
    <property type="entry name" value="ATPase domain of HSP90 chaperone/DNA topoisomerase II/histidine kinase"/>
    <property type="match status" value="1"/>
</dbReference>
<feature type="compositionally biased region" description="Basic residues" evidence="2">
    <location>
        <begin position="1"/>
        <end position="12"/>
    </location>
</feature>
<dbReference type="GO" id="GO:0004674">
    <property type="term" value="F:protein serine/threonine kinase activity"/>
    <property type="evidence" value="ECO:0007669"/>
    <property type="project" value="UniProtKB-KW"/>
</dbReference>
<evidence type="ECO:0000256" key="1">
    <source>
        <dbReference type="ARBA" id="ARBA00022527"/>
    </source>
</evidence>
<dbReference type="Proteomes" id="UP000645217">
    <property type="component" value="Unassembled WGS sequence"/>
</dbReference>
<feature type="region of interest" description="Disordered" evidence="2">
    <location>
        <begin position="1"/>
        <end position="22"/>
    </location>
</feature>
<dbReference type="InterPro" id="IPR003594">
    <property type="entry name" value="HATPase_dom"/>
</dbReference>
<dbReference type="EMBL" id="BMNT01000043">
    <property type="protein sequence ID" value="GGL12268.1"/>
    <property type="molecule type" value="Genomic_DNA"/>
</dbReference>
<accession>A0A917VTD4</accession>
<gene>
    <name evidence="4" type="ORF">GCM10007964_62910</name>
</gene>
<keyword evidence="1" id="KW-0723">Serine/threonine-protein kinase</keyword>
<dbReference type="RefSeq" id="WP_203968966.1">
    <property type="nucleotide sequence ID" value="NZ_BOOT01000056.1"/>
</dbReference>